<name>A0A9P6TD62_9BASI</name>
<evidence type="ECO:0000313" key="1">
    <source>
        <dbReference type="EMBL" id="KAG0147370.1"/>
    </source>
</evidence>
<proteinExistence type="predicted"/>
<evidence type="ECO:0000313" key="2">
    <source>
        <dbReference type="Proteomes" id="UP000886653"/>
    </source>
</evidence>
<comment type="caution">
    <text evidence="1">The sequence shown here is derived from an EMBL/GenBank/DDBJ whole genome shotgun (WGS) entry which is preliminary data.</text>
</comment>
<organism evidence="1 2">
    <name type="scientific">Cronartium quercuum f. sp. fusiforme G11</name>
    <dbReference type="NCBI Taxonomy" id="708437"/>
    <lineage>
        <taxon>Eukaryota</taxon>
        <taxon>Fungi</taxon>
        <taxon>Dikarya</taxon>
        <taxon>Basidiomycota</taxon>
        <taxon>Pucciniomycotina</taxon>
        <taxon>Pucciniomycetes</taxon>
        <taxon>Pucciniales</taxon>
        <taxon>Coleosporiaceae</taxon>
        <taxon>Cronartium</taxon>
    </lineage>
</organism>
<dbReference type="EMBL" id="MU167249">
    <property type="protein sequence ID" value="KAG0147370.1"/>
    <property type="molecule type" value="Genomic_DNA"/>
</dbReference>
<accession>A0A9P6TD62</accession>
<dbReference type="Proteomes" id="UP000886653">
    <property type="component" value="Unassembled WGS sequence"/>
</dbReference>
<keyword evidence="2" id="KW-1185">Reference proteome</keyword>
<sequence length="83" mass="9764">MCITSVVFQLCFFFSFSLLTSSHSFLFISPRTSLLFTTFRCVFNETFVVNSYPTKKHSTCHYFGIFLNPFYLYGLYESLFFSP</sequence>
<protein>
    <submittedName>
        <fullName evidence="1">Uncharacterized protein</fullName>
    </submittedName>
</protein>
<dbReference type="AlphaFoldDB" id="A0A9P6TD62"/>
<reference evidence="1" key="1">
    <citation type="submission" date="2013-11" db="EMBL/GenBank/DDBJ databases">
        <title>Genome sequence of the fusiform rust pathogen reveals effectors for host alternation and coevolution with pine.</title>
        <authorList>
            <consortium name="DOE Joint Genome Institute"/>
            <person name="Smith K."/>
            <person name="Pendleton A."/>
            <person name="Kubisiak T."/>
            <person name="Anderson C."/>
            <person name="Salamov A."/>
            <person name="Aerts A."/>
            <person name="Riley R."/>
            <person name="Clum A."/>
            <person name="Lindquist E."/>
            <person name="Ence D."/>
            <person name="Campbell M."/>
            <person name="Kronenberg Z."/>
            <person name="Feau N."/>
            <person name="Dhillon B."/>
            <person name="Hamelin R."/>
            <person name="Burleigh J."/>
            <person name="Smith J."/>
            <person name="Yandell M."/>
            <person name="Nelson C."/>
            <person name="Grigoriev I."/>
            <person name="Davis J."/>
        </authorList>
    </citation>
    <scope>NUCLEOTIDE SEQUENCE</scope>
    <source>
        <strain evidence="1">G11</strain>
    </source>
</reference>
<gene>
    <name evidence="1" type="ORF">CROQUDRAFT_477602</name>
</gene>